<dbReference type="InterPro" id="IPR050486">
    <property type="entry name" value="Mannose-1P_guanyltransferase"/>
</dbReference>
<dbReference type="InterPro" id="IPR005835">
    <property type="entry name" value="NTP_transferase_dom"/>
</dbReference>
<reference evidence="2 3" key="1">
    <citation type="journal article" date="2005" name="Proc. Natl. Acad. Sci. U.S.A.">
        <title>The genome of Salinibacter ruber: convergence and gene exchange among hyperhalophilic bacteria and archaea.</title>
        <authorList>
            <person name="Mongodin E.F."/>
            <person name="Nelson K.E."/>
            <person name="Daugherty S."/>
            <person name="Deboy R.T."/>
            <person name="Wister J."/>
            <person name="Khouri H."/>
            <person name="Weidman J."/>
            <person name="Walsh D.A."/>
            <person name="Papke R.T."/>
            <person name="Sanchez Perez G."/>
            <person name="Sharma A.K."/>
            <person name="Nesbo C.L."/>
            <person name="MacLeod D."/>
            <person name="Bapteste E."/>
            <person name="Doolittle W.F."/>
            <person name="Charlebois R.L."/>
            <person name="Legault B."/>
            <person name="Rodriguez-Valera F."/>
        </authorList>
    </citation>
    <scope>NUCLEOTIDE SEQUENCE [LARGE SCALE GENOMIC DNA]</scope>
    <source>
        <strain evidence="3">DSM 13855 / CECT 5946 / M31</strain>
    </source>
</reference>
<dbReference type="Gene3D" id="2.160.10.10">
    <property type="entry name" value="Hexapeptide repeat proteins"/>
    <property type="match status" value="1"/>
</dbReference>
<evidence type="ECO:0000313" key="3">
    <source>
        <dbReference type="Proteomes" id="UP000008674"/>
    </source>
</evidence>
<protein>
    <submittedName>
        <fullName evidence="2">Glucose-1-phosphate thymidylyltransferase</fullName>
    </submittedName>
</protein>
<organism evidence="2 3">
    <name type="scientific">Salinibacter ruber (strain DSM 13855 / M31)</name>
    <dbReference type="NCBI Taxonomy" id="309807"/>
    <lineage>
        <taxon>Bacteria</taxon>
        <taxon>Pseudomonadati</taxon>
        <taxon>Rhodothermota</taxon>
        <taxon>Rhodothermia</taxon>
        <taxon>Rhodothermales</taxon>
        <taxon>Salinibacteraceae</taxon>
        <taxon>Salinibacter</taxon>
    </lineage>
</organism>
<dbReference type="EnsemblBacteria" id="ABC45674">
    <property type="protein sequence ID" value="ABC45674"/>
    <property type="gene ID" value="SRU_0651"/>
</dbReference>
<dbReference type="STRING" id="309807.SRU_0651"/>
<proteinExistence type="predicted"/>
<dbReference type="CDD" id="cd04181">
    <property type="entry name" value="NTP_transferase"/>
    <property type="match status" value="1"/>
</dbReference>
<dbReference type="PATRIC" id="fig|309807.25.peg.666"/>
<dbReference type="PANTHER" id="PTHR22572">
    <property type="entry name" value="SUGAR-1-PHOSPHATE GUANYL TRANSFERASE"/>
    <property type="match status" value="1"/>
</dbReference>
<sequence length="391" mass="41718">MHEKIAAGALAFGPRSRYYHGGVASNAHSACECLPRVDAHGRSSRSLRNASILPMKLIVPMAGRGTRVRPHSHVTPKPLLKVRGRSIVERIVDTFSRVLPAPPDDGVFVLGPDFGTEIRDQLTALCDERGITPHFPVQEKALGTAHAVGCAGEHLQGEGVVVFADTLFGLSGKVTLGDADVVAFVREVDDPRRFGVAVRDGEEVTELIEKPDDPVSNEALIGIYYLRELADLKAGIDHVIETDMKGAGGEYQLTDALDHRLQEGDMFTTAGVDAWMDCGTIPALLETTGRVLERESGDARQGTVEDSVIHDPVYIGPGATVENAVVGPHVSIEEGATVSDAVLRDSIVFAGGTVENAVLADSVIGRHAAVDLRPESLNVGDHSQVNVELRS</sequence>
<dbReference type="HOGENOM" id="CLU_029499_0_1_10"/>
<feature type="domain" description="Nucleotidyl transferase" evidence="1">
    <location>
        <begin position="61"/>
        <end position="290"/>
    </location>
</feature>
<evidence type="ECO:0000313" key="2">
    <source>
        <dbReference type="EMBL" id="ABC45674.1"/>
    </source>
</evidence>
<dbReference type="Pfam" id="PF00483">
    <property type="entry name" value="NTP_transferase"/>
    <property type="match status" value="1"/>
</dbReference>
<dbReference type="SUPFAM" id="SSF53448">
    <property type="entry name" value="Nucleotide-diphospho-sugar transferases"/>
    <property type="match status" value="1"/>
</dbReference>
<dbReference type="eggNOG" id="COG1208">
    <property type="taxonomic scope" value="Bacteria"/>
</dbReference>
<dbReference type="Gene3D" id="3.90.550.10">
    <property type="entry name" value="Spore Coat Polysaccharide Biosynthesis Protein SpsA, Chain A"/>
    <property type="match status" value="1"/>
</dbReference>
<dbReference type="KEGG" id="sru:SRU_0651"/>
<dbReference type="EMBL" id="CP000159">
    <property type="protein sequence ID" value="ABC45674.1"/>
    <property type="molecule type" value="Genomic_DNA"/>
</dbReference>
<name>Q2S4U2_SALRD</name>
<keyword evidence="3" id="KW-1185">Reference proteome</keyword>
<dbReference type="OrthoDB" id="9803871at2"/>
<dbReference type="AlphaFoldDB" id="Q2S4U2"/>
<evidence type="ECO:0000259" key="1">
    <source>
        <dbReference type="Pfam" id="PF00483"/>
    </source>
</evidence>
<dbReference type="InterPro" id="IPR029044">
    <property type="entry name" value="Nucleotide-diphossugar_trans"/>
</dbReference>
<gene>
    <name evidence="2" type="primary">graD</name>
    <name evidence="2" type="ordered locus">SRU_0651</name>
</gene>
<accession>Q2S4U2</accession>
<dbReference type="Proteomes" id="UP000008674">
    <property type="component" value="Chromosome"/>
</dbReference>